<keyword evidence="5" id="KW-1185">Reference proteome</keyword>
<name>A0AA37I033_SEGBR</name>
<dbReference type="InterPro" id="IPR022935">
    <property type="entry name" value="ClpS"/>
</dbReference>
<dbReference type="InterPro" id="IPR003769">
    <property type="entry name" value="ClpS_core"/>
</dbReference>
<evidence type="ECO:0000313" key="5">
    <source>
        <dbReference type="Proteomes" id="UP000216189"/>
    </source>
</evidence>
<dbReference type="EMBL" id="BPTR01000001">
    <property type="protein sequence ID" value="GJG28963.1"/>
    <property type="molecule type" value="Genomic_DNA"/>
</dbReference>
<evidence type="ECO:0000313" key="6">
    <source>
        <dbReference type="Proteomes" id="UP000887043"/>
    </source>
</evidence>
<dbReference type="RefSeq" id="WP_006281469.1">
    <property type="nucleotide sequence ID" value="NZ_BPTR01000001.1"/>
</dbReference>
<reference evidence="4 5" key="1">
    <citation type="submission" date="2017-08" db="EMBL/GenBank/DDBJ databases">
        <title>Comparative genomics of non-oral Prevotella species.</title>
        <authorList>
            <person name="Accetto T."/>
            <person name="Nograsek B."/>
            <person name="Avgustin G."/>
        </authorList>
    </citation>
    <scope>NUCLEOTIDE SEQUENCE [LARGE SCALE GENOMIC DNA]</scope>
    <source>
        <strain evidence="4 5">TC1-1</strain>
    </source>
</reference>
<dbReference type="HAMAP" id="MF_00302">
    <property type="entry name" value="ClpS"/>
    <property type="match status" value="1"/>
</dbReference>
<comment type="function">
    <text evidence="1">Involved in the modulation of the specificity of the ClpAP-mediated ATP-dependent protein degradation.</text>
</comment>
<keyword evidence="3" id="KW-0378">Hydrolase</keyword>
<dbReference type="SUPFAM" id="SSF54736">
    <property type="entry name" value="ClpS-like"/>
    <property type="match status" value="1"/>
</dbReference>
<dbReference type="GO" id="GO:0006508">
    <property type="term" value="P:proteolysis"/>
    <property type="evidence" value="ECO:0007669"/>
    <property type="project" value="UniProtKB-UniRule"/>
</dbReference>
<evidence type="ECO:0000313" key="4">
    <source>
        <dbReference type="EMBL" id="OYP54892.1"/>
    </source>
</evidence>
<dbReference type="Proteomes" id="UP000216189">
    <property type="component" value="Unassembled WGS sequence"/>
</dbReference>
<dbReference type="Pfam" id="PF02617">
    <property type="entry name" value="ClpS"/>
    <property type="match status" value="1"/>
</dbReference>
<keyword evidence="3" id="KW-0645">Protease</keyword>
<sequence length="98" mass="11261">MSQTNSNIKERIKLKEPRRYQVIFFNDDVTTMDFVIEVLTTVFHKAYQEAEELMMKVHLNGSAVVGVYSYDIALTKTTNASEMAHKAGFPLRIEMQAE</sequence>
<dbReference type="EMBL" id="NPJF01000037">
    <property type="protein sequence ID" value="OYP54892.1"/>
    <property type="molecule type" value="Genomic_DNA"/>
</dbReference>
<comment type="caution">
    <text evidence="3">The sequence shown here is derived from an EMBL/GenBank/DDBJ whole genome shotgun (WGS) entry which is preliminary data.</text>
</comment>
<dbReference type="GO" id="GO:0030163">
    <property type="term" value="P:protein catabolic process"/>
    <property type="evidence" value="ECO:0007669"/>
    <property type="project" value="InterPro"/>
</dbReference>
<reference evidence="3" key="2">
    <citation type="submission" date="2021-08" db="EMBL/GenBank/DDBJ databases">
        <title>Prevotella lacticifex sp. nov., isolated from rumen of cow.</title>
        <authorList>
            <person name="Shinkai T."/>
            <person name="Ikeyama N."/>
            <person name="Kumagai M."/>
            <person name="Ohmori H."/>
            <person name="Sakamoto M."/>
            <person name="Ohkuma M."/>
            <person name="Mitsumori M."/>
        </authorList>
    </citation>
    <scope>NUCLEOTIDE SEQUENCE</scope>
    <source>
        <strain evidence="3">DSM 11371</strain>
    </source>
</reference>
<feature type="domain" description="Adaptor protein ClpS core" evidence="2">
    <location>
        <begin position="15"/>
        <end position="93"/>
    </location>
</feature>
<evidence type="ECO:0000259" key="2">
    <source>
        <dbReference type="Pfam" id="PF02617"/>
    </source>
</evidence>
<evidence type="ECO:0000256" key="1">
    <source>
        <dbReference type="HAMAP-Rule" id="MF_00302"/>
    </source>
</evidence>
<proteinExistence type="inferred from homology"/>
<dbReference type="Proteomes" id="UP000887043">
    <property type="component" value="Unassembled WGS sequence"/>
</dbReference>
<dbReference type="GeneID" id="72478382"/>
<dbReference type="AlphaFoldDB" id="A0AA37I033"/>
<evidence type="ECO:0000313" key="3">
    <source>
        <dbReference type="EMBL" id="GJG28963.1"/>
    </source>
</evidence>
<comment type="similarity">
    <text evidence="1">Belongs to the ClpS family.</text>
</comment>
<dbReference type="GO" id="GO:0008233">
    <property type="term" value="F:peptidase activity"/>
    <property type="evidence" value="ECO:0007669"/>
    <property type="project" value="UniProtKB-KW"/>
</dbReference>
<dbReference type="Gene3D" id="3.30.1390.10">
    <property type="match status" value="1"/>
</dbReference>
<accession>A0AA37I033</accession>
<dbReference type="InterPro" id="IPR014719">
    <property type="entry name" value="Ribosomal_bL12_C/ClpS-like"/>
</dbReference>
<gene>
    <name evidence="1 3" type="primary">clpS</name>
    <name evidence="4" type="ORF">CIK91_08180</name>
    <name evidence="3" type="ORF">PRRU23_26630</name>
</gene>
<comment type="subunit">
    <text evidence="1">Binds to the N-terminal domain of the chaperone ClpA.</text>
</comment>
<organism evidence="3 6">
    <name type="scientific">Segatella bryantii</name>
    <name type="common">Prevotella bryantii</name>
    <dbReference type="NCBI Taxonomy" id="77095"/>
    <lineage>
        <taxon>Bacteria</taxon>
        <taxon>Pseudomonadati</taxon>
        <taxon>Bacteroidota</taxon>
        <taxon>Bacteroidia</taxon>
        <taxon>Bacteroidales</taxon>
        <taxon>Prevotellaceae</taxon>
        <taxon>Segatella</taxon>
    </lineage>
</organism>
<protein>
    <recommendedName>
        <fullName evidence="1">ATP-dependent Clp protease adapter protein ClpS</fullName>
    </recommendedName>
</protein>